<proteinExistence type="predicted"/>
<dbReference type="Proteomes" id="UP000800041">
    <property type="component" value="Unassembled WGS sequence"/>
</dbReference>
<protein>
    <submittedName>
        <fullName evidence="2">Heterokaryon incompatibility</fullName>
    </submittedName>
</protein>
<gene>
    <name evidence="2" type="ORF">K402DRAFT_318539</name>
</gene>
<dbReference type="Pfam" id="PF06985">
    <property type="entry name" value="HET"/>
    <property type="match status" value="1"/>
</dbReference>
<organism evidence="2 3">
    <name type="scientific">Aulographum hederae CBS 113979</name>
    <dbReference type="NCBI Taxonomy" id="1176131"/>
    <lineage>
        <taxon>Eukaryota</taxon>
        <taxon>Fungi</taxon>
        <taxon>Dikarya</taxon>
        <taxon>Ascomycota</taxon>
        <taxon>Pezizomycotina</taxon>
        <taxon>Dothideomycetes</taxon>
        <taxon>Pleosporomycetidae</taxon>
        <taxon>Aulographales</taxon>
        <taxon>Aulographaceae</taxon>
    </lineage>
</organism>
<dbReference type="PANTHER" id="PTHR24148:SF64">
    <property type="entry name" value="HETEROKARYON INCOMPATIBILITY DOMAIN-CONTAINING PROTEIN"/>
    <property type="match status" value="1"/>
</dbReference>
<dbReference type="EMBL" id="ML977144">
    <property type="protein sequence ID" value="KAF1989760.1"/>
    <property type="molecule type" value="Genomic_DNA"/>
</dbReference>
<keyword evidence="3" id="KW-1185">Reference proteome</keyword>
<feature type="non-terminal residue" evidence="2">
    <location>
        <position position="84"/>
    </location>
</feature>
<sequence>KFEALSYMWGPRDPNCHILCEGRPLFITPNCASALLHLRKKKSPRLLWVDAICIDQDSVEEKNHQIPIVGEIYAAAEQTIAWLG</sequence>
<evidence type="ECO:0000313" key="2">
    <source>
        <dbReference type="EMBL" id="KAF1989760.1"/>
    </source>
</evidence>
<feature type="domain" description="Heterokaryon incompatibility" evidence="1">
    <location>
        <begin position="2"/>
        <end position="84"/>
    </location>
</feature>
<dbReference type="AlphaFoldDB" id="A0A6G1H9R0"/>
<reference evidence="2" key="1">
    <citation type="journal article" date="2020" name="Stud. Mycol.">
        <title>101 Dothideomycetes genomes: a test case for predicting lifestyles and emergence of pathogens.</title>
        <authorList>
            <person name="Haridas S."/>
            <person name="Albert R."/>
            <person name="Binder M."/>
            <person name="Bloem J."/>
            <person name="Labutti K."/>
            <person name="Salamov A."/>
            <person name="Andreopoulos B."/>
            <person name="Baker S."/>
            <person name="Barry K."/>
            <person name="Bills G."/>
            <person name="Bluhm B."/>
            <person name="Cannon C."/>
            <person name="Castanera R."/>
            <person name="Culley D."/>
            <person name="Daum C."/>
            <person name="Ezra D."/>
            <person name="Gonzalez J."/>
            <person name="Henrissat B."/>
            <person name="Kuo A."/>
            <person name="Liang C."/>
            <person name="Lipzen A."/>
            <person name="Lutzoni F."/>
            <person name="Magnuson J."/>
            <person name="Mondo S."/>
            <person name="Nolan M."/>
            <person name="Ohm R."/>
            <person name="Pangilinan J."/>
            <person name="Park H.-J."/>
            <person name="Ramirez L."/>
            <person name="Alfaro M."/>
            <person name="Sun H."/>
            <person name="Tritt A."/>
            <person name="Yoshinaga Y."/>
            <person name="Zwiers L.-H."/>
            <person name="Turgeon B."/>
            <person name="Goodwin S."/>
            <person name="Spatafora J."/>
            <person name="Crous P."/>
            <person name="Grigoriev I."/>
        </authorList>
    </citation>
    <scope>NUCLEOTIDE SEQUENCE</scope>
    <source>
        <strain evidence="2">CBS 113979</strain>
    </source>
</reference>
<dbReference type="InterPro" id="IPR010730">
    <property type="entry name" value="HET"/>
</dbReference>
<dbReference type="OrthoDB" id="3553147at2759"/>
<dbReference type="PANTHER" id="PTHR24148">
    <property type="entry name" value="ANKYRIN REPEAT DOMAIN-CONTAINING PROTEIN 39 HOMOLOG-RELATED"/>
    <property type="match status" value="1"/>
</dbReference>
<dbReference type="InterPro" id="IPR052895">
    <property type="entry name" value="HetReg/Transcr_Mod"/>
</dbReference>
<evidence type="ECO:0000259" key="1">
    <source>
        <dbReference type="Pfam" id="PF06985"/>
    </source>
</evidence>
<feature type="non-terminal residue" evidence="2">
    <location>
        <position position="1"/>
    </location>
</feature>
<accession>A0A6G1H9R0</accession>
<evidence type="ECO:0000313" key="3">
    <source>
        <dbReference type="Proteomes" id="UP000800041"/>
    </source>
</evidence>
<name>A0A6G1H9R0_9PEZI</name>